<sequence>MVSNGQGYLIDFGASKLCPNRYLSRERLEKWKQDEVNSLEYYLFRLQSLKRFQGIQLTSATTAEEAYGGELNEWKEREFSK</sequence>
<reference evidence="2" key="1">
    <citation type="journal article" date="2009" name="Genome Res.">
        <title>Comparative genomic analyses of the human fungal pathogens Coccidioides and their relatives.</title>
        <authorList>
            <person name="Sharpton T.J."/>
            <person name="Stajich J.E."/>
            <person name="Rounsley S.D."/>
            <person name="Gardner M.J."/>
            <person name="Wortman J.R."/>
            <person name="Jordar V.S."/>
            <person name="Maiti R."/>
            <person name="Kodira C.D."/>
            <person name="Neafsey D.E."/>
            <person name="Zeng Q."/>
            <person name="Hung C.-Y."/>
            <person name="McMahan C."/>
            <person name="Muszewska A."/>
            <person name="Grynberg M."/>
            <person name="Mandel M.A."/>
            <person name="Kellner E.M."/>
            <person name="Barker B.M."/>
            <person name="Galgiani J.N."/>
            <person name="Orbach M.J."/>
            <person name="Kirkland T.N."/>
            <person name="Cole G.T."/>
            <person name="Henn M.R."/>
            <person name="Birren B.W."/>
            <person name="Taylor J.W."/>
        </authorList>
    </citation>
    <scope>NUCLEOTIDE SEQUENCE [LARGE SCALE GENOMIC DNA]</scope>
    <source>
        <strain evidence="2">UAMH 1704</strain>
    </source>
</reference>
<dbReference type="HOGENOM" id="CLU_2575630_0_0_1"/>
<dbReference type="RefSeq" id="XP_002542186.1">
    <property type="nucleotide sequence ID" value="XM_002542140.1"/>
</dbReference>
<name>C4JJ95_UNCRE</name>
<dbReference type="AlphaFoldDB" id="C4JJ95"/>
<gene>
    <name evidence="1" type="ORF">UREG_01702</name>
</gene>
<dbReference type="Proteomes" id="UP000002058">
    <property type="component" value="Unassembled WGS sequence"/>
</dbReference>
<protein>
    <recommendedName>
        <fullName evidence="3">Protein kinase domain-containing protein</fullName>
    </recommendedName>
</protein>
<dbReference type="VEuPathDB" id="FungiDB:UREG_01702"/>
<evidence type="ECO:0008006" key="3">
    <source>
        <dbReference type="Google" id="ProtNLM"/>
    </source>
</evidence>
<evidence type="ECO:0000313" key="2">
    <source>
        <dbReference type="Proteomes" id="UP000002058"/>
    </source>
</evidence>
<evidence type="ECO:0000313" key="1">
    <source>
        <dbReference type="EMBL" id="EEP76853.1"/>
    </source>
</evidence>
<accession>C4JJ95</accession>
<dbReference type="GeneID" id="8438751"/>
<dbReference type="EMBL" id="CH476615">
    <property type="protein sequence ID" value="EEP76853.1"/>
    <property type="molecule type" value="Genomic_DNA"/>
</dbReference>
<dbReference type="InParanoid" id="C4JJ95"/>
<organism evidence="1 2">
    <name type="scientific">Uncinocarpus reesii (strain UAMH 1704)</name>
    <dbReference type="NCBI Taxonomy" id="336963"/>
    <lineage>
        <taxon>Eukaryota</taxon>
        <taxon>Fungi</taxon>
        <taxon>Dikarya</taxon>
        <taxon>Ascomycota</taxon>
        <taxon>Pezizomycotina</taxon>
        <taxon>Eurotiomycetes</taxon>
        <taxon>Eurotiomycetidae</taxon>
        <taxon>Onygenales</taxon>
        <taxon>Onygenaceae</taxon>
        <taxon>Uncinocarpus</taxon>
    </lineage>
</organism>
<proteinExistence type="predicted"/>
<keyword evidence="2" id="KW-1185">Reference proteome</keyword>
<dbReference type="KEGG" id="ure:UREG_01702"/>